<dbReference type="Proteomes" id="UP000202182">
    <property type="component" value="Segment"/>
</dbReference>
<keyword evidence="3" id="KW-1185">Reference proteome</keyword>
<sequence length="924" mass="94251">MGAEPSPHLGGHDRPDGRGRNRGAGRGRGRGRGRRSAPSEVPAEGGGRAALGRGVEAHPAQPPPGVGELFGALRGAVAAAQRGRGNRSPRGRGRAADPRPHHLGPPDVAPGPSGASYAAAAQVRPGDTGVGARGRGARAHDQVRGAPAPRARQGVAPRFLRGLLVPQPEPAPPVLPGAQHTRADQDRVPSGHFHPPTAGGVRPTHPGDCGVTVPPAGVRVPGLGAEPSSVGRVELCDEPGAPALVEDGGRPRGSDGVGPEPVQRDVWRRTGHLPTQVRVRGRGAQPQPLALPHVGEGLGPRPAREAVDAGGAGHPGARHAAPGRKRHDGMDPADGDGRPDWRVGGDGPPGAPGQPSPRILARGAVPPVAASPVVPPVCHPSGGDWPPLPSRKQVSDAAAAGHAGGNRAPGLLHIAIPPGATLITPPRSLWNERPPARSPVPLKRHAPPEEEVFELAPDSLRPDPSTQETEDAGPGTVPGDGAGIPGNAPSSLRLPKSPALDHSPGAPPPDTNKTGDLGGASDGQSLGGGEEAASAEAGRAAAGIEDGAGDEDVPRDGGEDGDSIPTGSGPSTPTPFGAVSFESALSCLPADDSSSGESGGTRGSGDIFARMPSPFRRGPLPSVTAAHLRTTGLRLARAALGVADAHPPDDLGDGLLPLPRDALGDGLLPIPPAYIHFRQQLEHQLRGLAAIRLATAARPGFAAPGTPRGGFLPPGFCLPVGRLPAPAATPPGFRFPLHQHGGGAPFAAASPSAAAPTADPRDQEAPVPQPGPGTADQKTAHQTLTQAPAQRPEGIDVFPTPGLWCNPSSETQPSRGRGRGRGAYGGRGRGRGGDHVGRPAPQSQQSLGGFQRSSPAPPRFQRQRSTPEPEPAQKSSEPHRYQQTRRSKSCHSDGAQTPESKTGSAFKRPLKPARGFQFPFRQHH</sequence>
<feature type="compositionally biased region" description="Polar residues" evidence="1">
    <location>
        <begin position="776"/>
        <end position="788"/>
    </location>
</feature>
<feature type="region of interest" description="Disordered" evidence="1">
    <location>
        <begin position="378"/>
        <end position="403"/>
    </location>
</feature>
<feature type="compositionally biased region" description="Basic residues" evidence="1">
    <location>
        <begin position="20"/>
        <end position="35"/>
    </location>
</feature>
<feature type="region of interest" description="Disordered" evidence="1">
    <location>
        <begin position="239"/>
        <end position="360"/>
    </location>
</feature>
<reference evidence="2" key="1">
    <citation type="submission" date="2016-12" db="EMBL/GenBank/DDBJ databases">
        <title>A murine herpesvirus closely related to ubiquitous human herpesviruses causes T-cell depletion.</title>
        <authorList>
            <person name="Patel S.J."/>
            <person name="Zhao G."/>
            <person name="Penna V.R."/>
            <person name="Park E."/>
            <person name="Lauron E.J."/>
            <person name="Harvey I.B."/>
            <person name="Beatty W.L."/>
            <person name="Plougastel-Douglas B."/>
            <person name="Poursine-Laurent J."/>
            <person name="Fremont D.H."/>
            <person name="Wang D."/>
            <person name="Yokoyama W.M."/>
        </authorList>
    </citation>
    <scope>NUCLEOTIDE SEQUENCE [LARGE SCALE GENOMIC DNA]</scope>
    <source>
        <strain evidence="2">YOK1</strain>
    </source>
</reference>
<proteinExistence type="predicted"/>
<feature type="compositionally biased region" description="Gly residues" evidence="1">
    <location>
        <begin position="516"/>
        <end position="530"/>
    </location>
</feature>
<gene>
    <name evidence="2" type="primary">ORF120</name>
    <name evidence="2" type="ORF">MRV_0124</name>
</gene>
<feature type="region of interest" description="Disordered" evidence="1">
    <location>
        <begin position="731"/>
        <end position="924"/>
    </location>
</feature>
<feature type="compositionally biased region" description="Low complexity" evidence="1">
    <location>
        <begin position="71"/>
        <end position="83"/>
    </location>
</feature>
<dbReference type="KEGG" id="vg:30999461"/>
<accession>A0A1P8VJ16</accession>
<feature type="compositionally biased region" description="Low complexity" evidence="1">
    <location>
        <begin position="745"/>
        <end position="758"/>
    </location>
</feature>
<feature type="region of interest" description="Disordered" evidence="1">
    <location>
        <begin position="1"/>
        <end position="152"/>
    </location>
</feature>
<feature type="compositionally biased region" description="Low complexity" evidence="1">
    <location>
        <begin position="563"/>
        <end position="575"/>
    </location>
</feature>
<evidence type="ECO:0000313" key="3">
    <source>
        <dbReference type="Proteomes" id="UP000202182"/>
    </source>
</evidence>
<feature type="compositionally biased region" description="Basic residues" evidence="1">
    <location>
        <begin position="84"/>
        <end position="93"/>
    </location>
</feature>
<feature type="region of interest" description="Disordered" evidence="1">
    <location>
        <begin position="423"/>
        <end position="620"/>
    </location>
</feature>
<feature type="compositionally biased region" description="Low complexity" evidence="1">
    <location>
        <begin position="110"/>
        <end position="121"/>
    </location>
</feature>
<feature type="compositionally biased region" description="Low complexity" evidence="1">
    <location>
        <begin position="531"/>
        <end position="545"/>
    </location>
</feature>
<feature type="compositionally biased region" description="Polar residues" evidence="1">
    <location>
        <begin position="841"/>
        <end position="854"/>
    </location>
</feature>
<protein>
    <submittedName>
        <fullName evidence="2">Uncharacterized protein</fullName>
    </submittedName>
</protein>
<feature type="region of interest" description="Disordered" evidence="1">
    <location>
        <begin position="176"/>
        <end position="212"/>
    </location>
</feature>
<name>A0A1P8VJ16_9BETA</name>
<dbReference type="EMBL" id="KY355735">
    <property type="protein sequence ID" value="APZ76335.1"/>
    <property type="molecule type" value="Genomic_DNA"/>
</dbReference>
<evidence type="ECO:0000313" key="2">
    <source>
        <dbReference type="EMBL" id="APZ76335.1"/>
    </source>
</evidence>
<feature type="compositionally biased region" description="Polar residues" evidence="1">
    <location>
        <begin position="894"/>
        <end position="903"/>
    </location>
</feature>
<organism evidence="2">
    <name type="scientific">Murid betaherpesvirus 3</name>
    <dbReference type="NCBI Taxonomy" id="2560603"/>
    <lineage>
        <taxon>Viruses</taxon>
        <taxon>Duplodnaviria</taxon>
        <taxon>Heunggongvirae</taxon>
        <taxon>Peploviricota</taxon>
        <taxon>Herviviricetes</taxon>
        <taxon>Herpesvirales</taxon>
        <taxon>Orthoherpesviridae</taxon>
        <taxon>Betaherpesvirinae</taxon>
        <taxon>Roseolovirus</taxon>
        <taxon>Roseolovirus muridbeta3</taxon>
    </lineage>
</organism>
<feature type="compositionally biased region" description="Basic and acidic residues" evidence="1">
    <location>
        <begin position="10"/>
        <end position="19"/>
    </location>
</feature>
<evidence type="ECO:0000256" key="1">
    <source>
        <dbReference type="SAM" id="MobiDB-lite"/>
    </source>
</evidence>